<evidence type="ECO:0000313" key="1">
    <source>
        <dbReference type="EMBL" id="GAV55760.1"/>
    </source>
</evidence>
<dbReference type="InterPro" id="IPR024368">
    <property type="entry name" value="Ecl1/2/3"/>
</dbReference>
<organism evidence="1 2">
    <name type="scientific">Zygosaccharomyces rouxii</name>
    <dbReference type="NCBI Taxonomy" id="4956"/>
    <lineage>
        <taxon>Eukaryota</taxon>
        <taxon>Fungi</taxon>
        <taxon>Dikarya</taxon>
        <taxon>Ascomycota</taxon>
        <taxon>Saccharomycotina</taxon>
        <taxon>Saccharomycetes</taxon>
        <taxon>Saccharomycetales</taxon>
        <taxon>Saccharomycetaceae</taxon>
        <taxon>Zygosaccharomyces</taxon>
    </lineage>
</organism>
<evidence type="ECO:0000313" key="2">
    <source>
        <dbReference type="Proteomes" id="UP000187013"/>
    </source>
</evidence>
<comment type="caution">
    <text evidence="1">The sequence shown here is derived from an EMBL/GenBank/DDBJ whole genome shotgun (WGS) entry which is preliminary data.</text>
</comment>
<gene>
    <name evidence="1" type="ORF">ZYGR_0AY01530</name>
</gene>
<reference evidence="1 2" key="1">
    <citation type="submission" date="2016-08" db="EMBL/GenBank/DDBJ databases">
        <title>Draft genome sequence of allopolyploid Zygosaccharomyces rouxii.</title>
        <authorList>
            <person name="Watanabe J."/>
            <person name="Uehara K."/>
            <person name="Mogi Y."/>
            <person name="Tsukioka Y."/>
        </authorList>
    </citation>
    <scope>NUCLEOTIDE SEQUENCE [LARGE SCALE GENOMIC DNA]</scope>
    <source>
        <strain evidence="1 2">NBRC 110957</strain>
    </source>
</reference>
<accession>A0A1Q3AJE4</accession>
<evidence type="ECO:0008006" key="3">
    <source>
        <dbReference type="Google" id="ProtNLM"/>
    </source>
</evidence>
<sequence>MSAFNDFCIVCDQLIPQQALPPRVDKLLYCSEECMVRDTSRVPPTAAPAELSESASSLGDVDSLIASPLLLPMDGMVPPSESGIEESDYVLMELESASQAVPRTQTAKEPSSPGMSNAVPLLDRVAEDNYKLWLSQYN</sequence>
<protein>
    <recommendedName>
        <fullName evidence="3">ECL1 (YGR146C)</fullName>
    </recommendedName>
</protein>
<name>A0A1Q3AJE4_ZYGRO</name>
<dbReference type="OrthoDB" id="2563506at2759"/>
<dbReference type="Proteomes" id="UP000187013">
    <property type="component" value="Unassembled WGS sequence"/>
</dbReference>
<proteinExistence type="predicted"/>
<dbReference type="EMBL" id="BDGX01000051">
    <property type="protein sequence ID" value="GAV55760.1"/>
    <property type="molecule type" value="Genomic_DNA"/>
</dbReference>
<dbReference type="AlphaFoldDB" id="A0A1Q3AJE4"/>
<dbReference type="Pfam" id="PF12855">
    <property type="entry name" value="Ecl1"/>
    <property type="match status" value="1"/>
</dbReference>